<feature type="compositionally biased region" description="Polar residues" evidence="1">
    <location>
        <begin position="103"/>
        <end position="114"/>
    </location>
</feature>
<dbReference type="AlphaFoldDB" id="A0A0D1VNT5"/>
<accession>A0A0D1VNT5</accession>
<dbReference type="Proteomes" id="UP000053599">
    <property type="component" value="Unassembled WGS sequence"/>
</dbReference>
<gene>
    <name evidence="2" type="ORF">PV11_09446</name>
</gene>
<name>A0A0D1VNT5_9EURO</name>
<reference evidence="2 3" key="1">
    <citation type="submission" date="2015-01" db="EMBL/GenBank/DDBJ databases">
        <title>The Genome Sequence of Exophiala sideris CBS121828.</title>
        <authorList>
            <consortium name="The Broad Institute Genomics Platform"/>
            <person name="Cuomo C."/>
            <person name="de Hoog S."/>
            <person name="Gorbushina A."/>
            <person name="Stielow B."/>
            <person name="Teixiera M."/>
            <person name="Abouelleil A."/>
            <person name="Chapman S.B."/>
            <person name="Priest M."/>
            <person name="Young S.K."/>
            <person name="Wortman J."/>
            <person name="Nusbaum C."/>
            <person name="Birren B."/>
        </authorList>
    </citation>
    <scope>NUCLEOTIDE SEQUENCE [LARGE SCALE GENOMIC DNA]</scope>
    <source>
        <strain evidence="2 3">CBS 121828</strain>
    </source>
</reference>
<evidence type="ECO:0000256" key="1">
    <source>
        <dbReference type="SAM" id="MobiDB-lite"/>
    </source>
</evidence>
<feature type="region of interest" description="Disordered" evidence="1">
    <location>
        <begin position="1"/>
        <end position="35"/>
    </location>
</feature>
<proteinExistence type="predicted"/>
<dbReference type="EMBL" id="KN846954">
    <property type="protein sequence ID" value="KIV77660.1"/>
    <property type="molecule type" value="Genomic_DNA"/>
</dbReference>
<sequence length="159" mass="18461">MPRFESRQALQKRVNMGRRPAASRTSSTSSNFLPPVLEEPLEECPTYNSVCSTPCQEQSDFFHQRSARDYIDEVLENSPECDEELPPYKLSEDVTVKPAYSEEPSQPDVQSPRSTIGRAKSWWHRRNEVKPKRPRPSTKPIIYTREDLEHAQTLAFYLF</sequence>
<protein>
    <submittedName>
        <fullName evidence="2">Uncharacterized protein</fullName>
    </submittedName>
</protein>
<feature type="region of interest" description="Disordered" evidence="1">
    <location>
        <begin position="98"/>
        <end position="122"/>
    </location>
</feature>
<evidence type="ECO:0000313" key="2">
    <source>
        <dbReference type="EMBL" id="KIV77660.1"/>
    </source>
</evidence>
<dbReference type="HOGENOM" id="CLU_1660780_0_0_1"/>
<organism evidence="2 3">
    <name type="scientific">Exophiala sideris</name>
    <dbReference type="NCBI Taxonomy" id="1016849"/>
    <lineage>
        <taxon>Eukaryota</taxon>
        <taxon>Fungi</taxon>
        <taxon>Dikarya</taxon>
        <taxon>Ascomycota</taxon>
        <taxon>Pezizomycotina</taxon>
        <taxon>Eurotiomycetes</taxon>
        <taxon>Chaetothyriomycetidae</taxon>
        <taxon>Chaetothyriales</taxon>
        <taxon>Herpotrichiellaceae</taxon>
        <taxon>Exophiala</taxon>
    </lineage>
</organism>
<feature type="compositionally biased region" description="Low complexity" evidence="1">
    <location>
        <begin position="18"/>
        <end position="35"/>
    </location>
</feature>
<evidence type="ECO:0000313" key="3">
    <source>
        <dbReference type="Proteomes" id="UP000053599"/>
    </source>
</evidence>